<dbReference type="Proteomes" id="UP000193642">
    <property type="component" value="Unassembled WGS sequence"/>
</dbReference>
<keyword evidence="3" id="KW-1185">Reference proteome</keyword>
<dbReference type="AlphaFoldDB" id="A0A1Y2C8W8"/>
<proteinExistence type="predicted"/>
<dbReference type="OrthoDB" id="2181948at2759"/>
<keyword evidence="1" id="KW-0732">Signal</keyword>
<comment type="caution">
    <text evidence="2">The sequence shown here is derived from an EMBL/GenBank/DDBJ whole genome shotgun (WGS) entry which is preliminary data.</text>
</comment>
<evidence type="ECO:0000313" key="2">
    <source>
        <dbReference type="EMBL" id="ORY43483.1"/>
    </source>
</evidence>
<accession>A0A1Y2C8W8</accession>
<evidence type="ECO:0000313" key="3">
    <source>
        <dbReference type="Proteomes" id="UP000193642"/>
    </source>
</evidence>
<protein>
    <submittedName>
        <fullName evidence="2">Uncharacterized protein</fullName>
    </submittedName>
</protein>
<dbReference type="EMBL" id="MCGO01000025">
    <property type="protein sequence ID" value="ORY43483.1"/>
    <property type="molecule type" value="Genomic_DNA"/>
</dbReference>
<feature type="chain" id="PRO_5011012277" evidence="1">
    <location>
        <begin position="24"/>
        <end position="172"/>
    </location>
</feature>
<evidence type="ECO:0000256" key="1">
    <source>
        <dbReference type="SAM" id="SignalP"/>
    </source>
</evidence>
<feature type="signal peptide" evidence="1">
    <location>
        <begin position="1"/>
        <end position="23"/>
    </location>
</feature>
<sequence>MRLSFYSIAYIFALIPSVTPKYADPEDLGLYYDAKLNADNKTATITLSGNFTDSKTPVRGGVFAQVADDAYDGRLTYSCSRFQYDYKNAVVVFVRPLIAAQTPIVLNTEPPMVPMNLTTRNYTYLYALGKHTDRGVTYNVTLFSDASGVGVTHLAQAATSTSSAFSPFPALH</sequence>
<gene>
    <name evidence="2" type="ORF">BCR33DRAFT_717687</name>
</gene>
<reference evidence="2 3" key="1">
    <citation type="submission" date="2016-07" db="EMBL/GenBank/DDBJ databases">
        <title>Pervasive Adenine N6-methylation of Active Genes in Fungi.</title>
        <authorList>
            <consortium name="DOE Joint Genome Institute"/>
            <person name="Mondo S.J."/>
            <person name="Dannebaum R.O."/>
            <person name="Kuo R.C."/>
            <person name="Labutti K."/>
            <person name="Haridas S."/>
            <person name="Kuo A."/>
            <person name="Salamov A."/>
            <person name="Ahrendt S.R."/>
            <person name="Lipzen A."/>
            <person name="Sullivan W."/>
            <person name="Andreopoulos W.B."/>
            <person name="Clum A."/>
            <person name="Lindquist E."/>
            <person name="Daum C."/>
            <person name="Ramamoorthy G.K."/>
            <person name="Gryganskyi A."/>
            <person name="Culley D."/>
            <person name="Magnuson J.K."/>
            <person name="James T.Y."/>
            <person name="O'Malley M.A."/>
            <person name="Stajich J.E."/>
            <person name="Spatafora J.W."/>
            <person name="Visel A."/>
            <person name="Grigoriev I.V."/>
        </authorList>
    </citation>
    <scope>NUCLEOTIDE SEQUENCE [LARGE SCALE GENOMIC DNA]</scope>
    <source>
        <strain evidence="2 3">JEL800</strain>
    </source>
</reference>
<organism evidence="2 3">
    <name type="scientific">Rhizoclosmatium globosum</name>
    <dbReference type="NCBI Taxonomy" id="329046"/>
    <lineage>
        <taxon>Eukaryota</taxon>
        <taxon>Fungi</taxon>
        <taxon>Fungi incertae sedis</taxon>
        <taxon>Chytridiomycota</taxon>
        <taxon>Chytridiomycota incertae sedis</taxon>
        <taxon>Chytridiomycetes</taxon>
        <taxon>Chytridiales</taxon>
        <taxon>Chytriomycetaceae</taxon>
        <taxon>Rhizoclosmatium</taxon>
    </lineage>
</organism>
<name>A0A1Y2C8W8_9FUNG</name>